<gene>
    <name evidence="3" type="ORF">ST44_04375</name>
</gene>
<dbReference type="AlphaFoldDB" id="A0A0D0J0T2"/>
<evidence type="ECO:0000256" key="1">
    <source>
        <dbReference type="SAM" id="SignalP"/>
    </source>
</evidence>
<dbReference type="Proteomes" id="UP000032046">
    <property type="component" value="Unassembled WGS sequence"/>
</dbReference>
<dbReference type="SUPFAM" id="SSF55486">
    <property type="entry name" value="Metalloproteases ('zincins'), catalytic domain"/>
    <property type="match status" value="1"/>
</dbReference>
<protein>
    <recommendedName>
        <fullName evidence="2">Peptidase M6-like domain-containing protein</fullName>
    </recommendedName>
</protein>
<evidence type="ECO:0000313" key="4">
    <source>
        <dbReference type="Proteomes" id="UP000032046"/>
    </source>
</evidence>
<feature type="domain" description="Peptidase M6-like" evidence="2">
    <location>
        <begin position="167"/>
        <end position="368"/>
    </location>
</feature>
<dbReference type="InterPro" id="IPR008757">
    <property type="entry name" value="Peptidase_M6-like_domain"/>
</dbReference>
<dbReference type="Pfam" id="PF05547">
    <property type="entry name" value="Peptidase_M6"/>
    <property type="match status" value="1"/>
</dbReference>
<dbReference type="EMBL" id="JXQK01000046">
    <property type="protein sequence ID" value="KIP63161.1"/>
    <property type="molecule type" value="Genomic_DNA"/>
</dbReference>
<comment type="caution">
    <text evidence="3">The sequence shown here is derived from an EMBL/GenBank/DDBJ whole genome shotgun (WGS) entry which is preliminary data.</text>
</comment>
<feature type="signal peptide" evidence="1">
    <location>
        <begin position="1"/>
        <end position="22"/>
    </location>
</feature>
<proteinExistence type="predicted"/>
<dbReference type="NCBIfam" id="TIGR03296">
    <property type="entry name" value="M6dom_TIGR03296"/>
    <property type="match status" value="1"/>
</dbReference>
<sequence length="566" mass="63232">MKFKKLFAALLLSAFLSQTATAIPAYPGVIKVKQADGTEISIRLRGDEWGHYTTTEDGFPLIFNKQTSNYEYAIISGQKLVSSNIVATDASMRDPKAMALLNTIDKTEVAKIALSENSATIAKGIKKVGGKPQKVLMNDFPHFGEQHSIVILVEFNDRSFSTVSDPKQYYTDMLNKEGFTYENGASGSARDFFIASSQGQFKPTFDVYGPVKIDYSQYDFGDGMQSGQNNAGTILQTVVEKLDQEGAVNFAQYDHDGDGYVDNIYFYYAGFGSNDSGYSNVIWPHAFDLRQWGTYMKTKDGTGIGSYTCSNEIDGSNRKYPTGIGTFVHEFGHVLGFMDHYDTANSYATYTPGYWDTMASGSYNNSCHTPPLYSAFECAELGWMKLTELDNTAEGVNVLKPLADDYMAYKVNVDGKPNEYFILENRRRTSWDRLLQGEGMLVWHIDYNYDAWVNNKVNSLPNHQRIDIVEAGNVQSNDYYEQETVPFPGSGNVSSHDFKDWSGTSAIYLDKIKRNGNNVEFIIKGSDQGLAAVAEVNIDRVTYKSIECSWQAADKATEYVVSLNFF</sequence>
<evidence type="ECO:0000259" key="2">
    <source>
        <dbReference type="Pfam" id="PF05547"/>
    </source>
</evidence>
<feature type="non-terminal residue" evidence="3">
    <location>
        <position position="566"/>
    </location>
</feature>
<organism evidence="3 4">
    <name type="scientific">Prevotella pectinovora</name>
    <dbReference type="NCBI Taxonomy" id="1602169"/>
    <lineage>
        <taxon>Bacteria</taxon>
        <taxon>Pseudomonadati</taxon>
        <taxon>Bacteroidota</taxon>
        <taxon>Bacteroidia</taxon>
        <taxon>Bacteroidales</taxon>
        <taxon>Prevotellaceae</taxon>
        <taxon>Prevotella</taxon>
    </lineage>
</organism>
<evidence type="ECO:0000313" key="3">
    <source>
        <dbReference type="EMBL" id="KIP63161.1"/>
    </source>
</evidence>
<reference evidence="3 4" key="1">
    <citation type="submission" date="2015-01" db="EMBL/GenBank/DDBJ databases">
        <title>Comparative genomics of non-oral Prevotella species.</title>
        <authorList>
            <person name="Accetto T."/>
            <person name="Nograsek B."/>
            <person name="Avgustin G."/>
        </authorList>
    </citation>
    <scope>NUCLEOTIDE SEQUENCE [LARGE SCALE GENOMIC DNA]</scope>
    <source>
        <strain evidence="3 4">P5-119</strain>
    </source>
</reference>
<dbReference type="PANTHER" id="PTHR41775:SF1">
    <property type="entry name" value="PEPTIDASE M6-LIKE DOMAIN-CONTAINING PROTEIN"/>
    <property type="match status" value="1"/>
</dbReference>
<keyword evidence="1" id="KW-0732">Signal</keyword>
<dbReference type="STRING" id="1602171.ST44_04375"/>
<dbReference type="RefSeq" id="WP_042518413.1">
    <property type="nucleotide sequence ID" value="NZ_JXQK01000046.1"/>
</dbReference>
<dbReference type="GO" id="GO:0006508">
    <property type="term" value="P:proteolysis"/>
    <property type="evidence" value="ECO:0007669"/>
    <property type="project" value="InterPro"/>
</dbReference>
<feature type="chain" id="PRO_5002213312" description="Peptidase M6-like domain-containing protein" evidence="1">
    <location>
        <begin position="23"/>
        <end position="566"/>
    </location>
</feature>
<name>A0A0D0J0T2_9BACT</name>
<accession>A0A0D0J0T2</accession>
<keyword evidence="4" id="KW-1185">Reference proteome</keyword>
<dbReference type="PANTHER" id="PTHR41775">
    <property type="entry name" value="SECRETED PROTEIN-RELATED"/>
    <property type="match status" value="1"/>
</dbReference>
<dbReference type="GO" id="GO:0008233">
    <property type="term" value="F:peptidase activity"/>
    <property type="evidence" value="ECO:0007669"/>
    <property type="project" value="InterPro"/>
</dbReference>